<reference evidence="4" key="1">
    <citation type="submission" date="2014-09" db="EMBL/GenBank/DDBJ databases">
        <title>Draft genome sequence of an oleaginous Mucoromycotina fungus Mucor ambiguus NBRC6742.</title>
        <authorList>
            <person name="Takeda I."/>
            <person name="Yamane N."/>
            <person name="Morita T."/>
            <person name="Tamano K."/>
            <person name="Machida M."/>
            <person name="Baker S."/>
            <person name="Koike H."/>
        </authorList>
    </citation>
    <scope>NUCLEOTIDE SEQUENCE</scope>
    <source>
        <strain evidence="4">NBRC 6742</strain>
    </source>
</reference>
<dbReference type="PROSITE" id="PS50188">
    <property type="entry name" value="B302_SPRY"/>
    <property type="match status" value="1"/>
</dbReference>
<evidence type="ECO:0000259" key="2">
    <source>
        <dbReference type="PROSITE" id="PS50188"/>
    </source>
</evidence>
<name>A0A0C9MK47_9FUNG</name>
<organism evidence="4">
    <name type="scientific">Mucor ambiguus</name>
    <dbReference type="NCBI Taxonomy" id="91626"/>
    <lineage>
        <taxon>Eukaryota</taxon>
        <taxon>Fungi</taxon>
        <taxon>Fungi incertae sedis</taxon>
        <taxon>Mucoromycota</taxon>
        <taxon>Mucoromycotina</taxon>
        <taxon>Mucoromycetes</taxon>
        <taxon>Mucorales</taxon>
        <taxon>Mucorineae</taxon>
        <taxon>Mucoraceae</taxon>
        <taxon>Mucor</taxon>
    </lineage>
</organism>
<dbReference type="SMART" id="SM00757">
    <property type="entry name" value="CRA"/>
    <property type="match status" value="1"/>
</dbReference>
<dbReference type="InterPro" id="IPR006594">
    <property type="entry name" value="LisH"/>
</dbReference>
<feature type="domain" description="CTLH" evidence="3">
    <location>
        <begin position="462"/>
        <end position="519"/>
    </location>
</feature>
<evidence type="ECO:0000313" key="4">
    <source>
        <dbReference type="EMBL" id="GAN02218.1"/>
    </source>
</evidence>
<dbReference type="InterPro" id="IPR043136">
    <property type="entry name" value="B30.2/SPRY_sf"/>
</dbReference>
<dbReference type="PROSITE" id="PS50897">
    <property type="entry name" value="CTLH"/>
    <property type="match status" value="1"/>
</dbReference>
<evidence type="ECO:0000259" key="3">
    <source>
        <dbReference type="PROSITE" id="PS50897"/>
    </source>
</evidence>
<dbReference type="AlphaFoldDB" id="A0A0C9MK47"/>
<dbReference type="STRING" id="91626.A0A0C9MK47"/>
<accession>A0A0C9MK47</accession>
<dbReference type="Pfam" id="PF10607">
    <property type="entry name" value="CTLH"/>
    <property type="match status" value="1"/>
</dbReference>
<dbReference type="Gene3D" id="2.60.120.920">
    <property type="match status" value="1"/>
</dbReference>
<dbReference type="InterPro" id="IPR013144">
    <property type="entry name" value="CRA_dom"/>
</dbReference>
<dbReference type="InterPro" id="IPR035782">
    <property type="entry name" value="SPRY_RanBP9/10"/>
</dbReference>
<dbReference type="InterPro" id="IPR003877">
    <property type="entry name" value="SPRY_dom"/>
</dbReference>
<dbReference type="InterPro" id="IPR001870">
    <property type="entry name" value="B30.2/SPRY"/>
</dbReference>
<dbReference type="PANTHER" id="PTHR12864">
    <property type="entry name" value="RAN BINDING PROTEIN 9-RELATED"/>
    <property type="match status" value="1"/>
</dbReference>
<gene>
    <name evidence="4" type="ORF">MAM1_0018c01659</name>
</gene>
<proteinExistence type="predicted"/>
<dbReference type="EMBL" id="DF836307">
    <property type="protein sequence ID" value="GAN02218.1"/>
    <property type="molecule type" value="Genomic_DNA"/>
</dbReference>
<dbReference type="CDD" id="cd12909">
    <property type="entry name" value="SPRY_RanBP9_10"/>
    <property type="match status" value="1"/>
</dbReference>
<dbReference type="Pfam" id="PF00622">
    <property type="entry name" value="SPRY"/>
    <property type="match status" value="1"/>
</dbReference>
<dbReference type="SMART" id="SM00668">
    <property type="entry name" value="CTLH"/>
    <property type="match status" value="1"/>
</dbReference>
<protein>
    <submittedName>
        <fullName evidence="4">Ran-binding protein</fullName>
    </submittedName>
</protein>
<sequence>MSSSSTPSLLSEYPSRRVRRNPSMLALNQHSRNALSRMLKHRTYKEELQAYYERQSEGMPSIPNYLMNTVYAELVKQQWLIYTKICSPHKLVAKSTHAESAVNSHHGSTLFSPPPPQPPLPATRLHRTYTTLDLSQQMISPDDDDEDMDHVNMIIESLINDSVSNSSSTAMHANLTKTPSAQEFQDLQNLVNGDSFKLSLVMQDLRLPSAWDLKAKGENIDISRDHMQLTYRGNGKDESDVASVRANYAMRKQCGIYYFEIKVISKGVDGHIGIGFCRRINSLDRFPGWEEHSWGYHGENGHVFSGPGTEKAYGPKYGTGDIIGCGIDFRDMSAFYTKNGIYLGSAFKKVKDTELFPFVGFKTPGEKIEANFGAKPFKFDIYQLLANEKRGLLGRIALKPALTSSRFKIVNNSLANSLADNVVMEYLKHNGYHKAATSLQASIIQKGNLPSAEASNLELDLEATHRQEIRKAIFDGDIDHVFKLCDELYPNVLENNPMILFKLKCRKFIEMIRQAHKQTGHVHKDKVPHDALDNDATLSEDEAQSLQVSENTPFVPIKRTTTSGSLDPQHKKKKQKIAREDLSTFVNGLAYGMELQNAYKQEAKSNRAMATELESASSILAYADLTHPKVAPLFETRQIETVASELNSAILVSLGKYPNSSLERIYRQTSATIEELVLSGNAKAALLQPERDCFKFLDV</sequence>
<dbReference type="SMART" id="SM00449">
    <property type="entry name" value="SPRY"/>
    <property type="match status" value="1"/>
</dbReference>
<dbReference type="OrthoDB" id="25503at2759"/>
<dbReference type="InterPro" id="IPR013320">
    <property type="entry name" value="ConA-like_dom_sf"/>
</dbReference>
<evidence type="ECO:0000256" key="1">
    <source>
        <dbReference type="SAM" id="MobiDB-lite"/>
    </source>
</evidence>
<feature type="compositionally biased region" description="Pro residues" evidence="1">
    <location>
        <begin position="112"/>
        <end position="121"/>
    </location>
</feature>
<dbReference type="Proteomes" id="UP000053815">
    <property type="component" value="Unassembled WGS sequence"/>
</dbReference>
<dbReference type="PROSITE" id="PS50896">
    <property type="entry name" value="LISH"/>
    <property type="match status" value="1"/>
</dbReference>
<feature type="region of interest" description="Disordered" evidence="1">
    <location>
        <begin position="103"/>
        <end position="123"/>
    </location>
</feature>
<feature type="domain" description="B30.2/SPRY" evidence="2">
    <location>
        <begin position="189"/>
        <end position="377"/>
    </location>
</feature>
<evidence type="ECO:0000313" key="5">
    <source>
        <dbReference type="Proteomes" id="UP000053815"/>
    </source>
</evidence>
<keyword evidence="5" id="KW-1185">Reference proteome</keyword>
<dbReference type="InterPro" id="IPR006595">
    <property type="entry name" value="CTLH_C"/>
</dbReference>
<dbReference type="InterPro" id="IPR024964">
    <property type="entry name" value="CTLH/CRA"/>
</dbReference>
<dbReference type="InterPro" id="IPR050618">
    <property type="entry name" value="Ubq-SigPath_Reg"/>
</dbReference>
<dbReference type="SUPFAM" id="SSF49899">
    <property type="entry name" value="Concanavalin A-like lectins/glucanases"/>
    <property type="match status" value="1"/>
</dbReference>